<evidence type="ECO:0000256" key="10">
    <source>
        <dbReference type="RuleBase" id="RU363054"/>
    </source>
</evidence>
<feature type="transmembrane region" description="Helical" evidence="9">
    <location>
        <begin position="82"/>
        <end position="106"/>
    </location>
</feature>
<keyword evidence="7 9" id="KW-1133">Transmembrane helix</keyword>
<feature type="domain" description="ABC transmembrane type-1" evidence="11">
    <location>
        <begin position="139"/>
        <end position="363"/>
    </location>
</feature>
<protein>
    <recommendedName>
        <fullName evidence="10">Phosphate transport system permease protein</fullName>
    </recommendedName>
</protein>
<evidence type="ECO:0000256" key="6">
    <source>
        <dbReference type="ARBA" id="ARBA00022692"/>
    </source>
</evidence>
<reference evidence="12 13" key="1">
    <citation type="journal article" date="2014" name="Appl. Environ. Microbiol.">
        <title>Elucidation of insertion elements encoded on plasmids and in vitro construction of shuttle vectors from the toxic cyanobacterium Planktothrix.</title>
        <authorList>
            <person name="Christiansen G."/>
            <person name="Goesmann A."/>
            <person name="Kurmayer R."/>
        </authorList>
    </citation>
    <scope>NUCLEOTIDE SEQUENCE [LARGE SCALE GENOMIC DNA]</scope>
    <source>
        <strain evidence="12 13">NIVA-CYA 126/8</strain>
    </source>
</reference>
<dbReference type="PANTHER" id="PTHR30425">
    <property type="entry name" value="PHOSPHATE TRANSPORT SYSTEM PERMEASE PROTEIN PST"/>
    <property type="match status" value="1"/>
</dbReference>
<evidence type="ECO:0000313" key="13">
    <source>
        <dbReference type="Proteomes" id="UP000027395"/>
    </source>
</evidence>
<feature type="transmembrane region" description="Helical" evidence="9">
    <location>
        <begin position="135"/>
        <end position="164"/>
    </location>
</feature>
<evidence type="ECO:0000256" key="2">
    <source>
        <dbReference type="ARBA" id="ARBA00007069"/>
    </source>
</evidence>
<dbReference type="STRING" id="388467.A19Y_0295"/>
<sequence>MTFVSCKQTGRMAFEVFKPVEVKLEIASLPYSVWGCYLFKNDNQGYLFPLILYNFQCMVVPNQNVTAIPQSRSPIEKKLDQGFVWLTQIFAWGIVVVLLLLGFPIAQQAIPAIQQFGLGFLFGSDWNPVANQYGVFPMIAGTLMSSLIALLFAVPLGVGTAIFLSEDFIPPSIRTALTFLVELLAAIPSVVYGLWGIFVLIPFLRPFGMFMYKNFGWIPLFSTPPGGPGLFPAGVILAIMTLPIITAISRDSLASLPPDLRQASLGLGATRWVTIFRVLIPAAFSGIVGGIMLGLGRAMGETMAATMIIGNSNNLRPSIFAPANTIASLMANQFPEASGLQVSALMYAGLVLFALTLLVNIAAEWIVNQVKAKYQ</sequence>
<dbReference type="InterPro" id="IPR000515">
    <property type="entry name" value="MetI-like"/>
</dbReference>
<evidence type="ECO:0000256" key="4">
    <source>
        <dbReference type="ARBA" id="ARBA00022475"/>
    </source>
</evidence>
<keyword evidence="6 9" id="KW-0812">Transmembrane</keyword>
<dbReference type="GO" id="GO:0005886">
    <property type="term" value="C:plasma membrane"/>
    <property type="evidence" value="ECO:0007669"/>
    <property type="project" value="UniProtKB-SubCell"/>
</dbReference>
<dbReference type="eggNOG" id="COG0573">
    <property type="taxonomic scope" value="Bacteria"/>
</dbReference>
<keyword evidence="5 10" id="KW-0592">Phosphate transport</keyword>
<evidence type="ECO:0000256" key="8">
    <source>
        <dbReference type="ARBA" id="ARBA00023136"/>
    </source>
</evidence>
<comment type="function">
    <text evidence="10">Part of the binding-protein-dependent transport system for phosphate; probably responsible for the translocation of the substrate across the membrane.</text>
</comment>
<comment type="similarity">
    <text evidence="2 10">Belongs to the binding-protein-dependent transport system permease family. CysTW subfamily.</text>
</comment>
<feature type="transmembrane region" description="Helical" evidence="9">
    <location>
        <begin position="176"/>
        <end position="204"/>
    </location>
</feature>
<name>A0A073CB26_PLAA1</name>
<dbReference type="AlphaFoldDB" id="A0A073CB26"/>
<dbReference type="PATRIC" id="fig|388467.6.peg.247"/>
<proteinExistence type="inferred from homology"/>
<dbReference type="InterPro" id="IPR035906">
    <property type="entry name" value="MetI-like_sf"/>
</dbReference>
<evidence type="ECO:0000313" key="12">
    <source>
        <dbReference type="EMBL" id="KEI65524.1"/>
    </source>
</evidence>
<evidence type="ECO:0000256" key="3">
    <source>
        <dbReference type="ARBA" id="ARBA00022448"/>
    </source>
</evidence>
<dbReference type="GO" id="GO:0006817">
    <property type="term" value="P:phosphate ion transport"/>
    <property type="evidence" value="ECO:0007669"/>
    <property type="project" value="UniProtKB-KW"/>
</dbReference>
<dbReference type="Pfam" id="PF00528">
    <property type="entry name" value="BPD_transp_1"/>
    <property type="match status" value="1"/>
</dbReference>
<keyword evidence="3 9" id="KW-0813">Transport</keyword>
<evidence type="ECO:0000259" key="11">
    <source>
        <dbReference type="PROSITE" id="PS50928"/>
    </source>
</evidence>
<dbReference type="EMBL" id="CM002803">
    <property type="protein sequence ID" value="KEI65524.1"/>
    <property type="molecule type" value="Genomic_DNA"/>
</dbReference>
<feature type="transmembrane region" description="Helical" evidence="9">
    <location>
        <begin position="269"/>
        <end position="293"/>
    </location>
</feature>
<dbReference type="PANTHER" id="PTHR30425:SF1">
    <property type="entry name" value="PHOSPHATE TRANSPORT SYSTEM PERMEASE PROTEIN PSTC"/>
    <property type="match status" value="1"/>
</dbReference>
<dbReference type="SUPFAM" id="SSF161098">
    <property type="entry name" value="MetI-like"/>
    <property type="match status" value="1"/>
</dbReference>
<evidence type="ECO:0000256" key="9">
    <source>
        <dbReference type="RuleBase" id="RU363032"/>
    </source>
</evidence>
<feature type="transmembrane region" description="Helical" evidence="9">
    <location>
        <begin position="344"/>
        <end position="367"/>
    </location>
</feature>
<evidence type="ECO:0000256" key="5">
    <source>
        <dbReference type="ARBA" id="ARBA00022592"/>
    </source>
</evidence>
<dbReference type="GO" id="GO:0005315">
    <property type="term" value="F:phosphate transmembrane transporter activity"/>
    <property type="evidence" value="ECO:0007669"/>
    <property type="project" value="InterPro"/>
</dbReference>
<evidence type="ECO:0000256" key="1">
    <source>
        <dbReference type="ARBA" id="ARBA00004651"/>
    </source>
</evidence>
<keyword evidence="13" id="KW-1185">Reference proteome</keyword>
<dbReference type="Gene3D" id="1.10.3720.10">
    <property type="entry name" value="MetI-like"/>
    <property type="match status" value="1"/>
</dbReference>
<keyword evidence="8 9" id="KW-0472">Membrane</keyword>
<accession>A0A073CB26</accession>
<comment type="caution">
    <text evidence="10">Lacks conserved residue(s) required for the propagation of feature annotation.</text>
</comment>
<dbReference type="PROSITE" id="PS50928">
    <property type="entry name" value="ABC_TM1"/>
    <property type="match status" value="1"/>
</dbReference>
<dbReference type="HOGENOM" id="CLU_033621_1_3_3"/>
<dbReference type="NCBIfam" id="TIGR02138">
    <property type="entry name" value="phosphate_pstC"/>
    <property type="match status" value="1"/>
</dbReference>
<dbReference type="InterPro" id="IPR051124">
    <property type="entry name" value="Phosphate_Transport_Permease"/>
</dbReference>
<comment type="subcellular location">
    <subcellularLocation>
        <location evidence="1 9">Cell membrane</location>
        <topology evidence="1 9">Multi-pass membrane protein</topology>
    </subcellularLocation>
</comment>
<gene>
    <name evidence="12" type="primary">pstC</name>
    <name evidence="12" type="ORF">A19Y_0295</name>
</gene>
<dbReference type="InterPro" id="IPR011864">
    <property type="entry name" value="Phosphate_PstC"/>
</dbReference>
<evidence type="ECO:0000256" key="7">
    <source>
        <dbReference type="ARBA" id="ARBA00022989"/>
    </source>
</evidence>
<organism evidence="12 13">
    <name type="scientific">Planktothrix agardhii (strain NIVA-CYA 126/8)</name>
    <dbReference type="NCBI Taxonomy" id="388467"/>
    <lineage>
        <taxon>Bacteria</taxon>
        <taxon>Bacillati</taxon>
        <taxon>Cyanobacteriota</taxon>
        <taxon>Cyanophyceae</taxon>
        <taxon>Oscillatoriophycideae</taxon>
        <taxon>Oscillatoriales</taxon>
        <taxon>Microcoleaceae</taxon>
        <taxon>Planktothrix</taxon>
    </lineage>
</organism>
<keyword evidence="4 10" id="KW-1003">Cell membrane</keyword>
<dbReference type="CDD" id="cd06261">
    <property type="entry name" value="TM_PBP2"/>
    <property type="match status" value="1"/>
</dbReference>
<dbReference type="Proteomes" id="UP000027395">
    <property type="component" value="Chromosome"/>
</dbReference>